<evidence type="ECO:0000256" key="3">
    <source>
        <dbReference type="ARBA" id="ARBA00023163"/>
    </source>
</evidence>
<keyword evidence="3" id="KW-0804">Transcription</keyword>
<dbReference type="InterPro" id="IPR039418">
    <property type="entry name" value="LexA-like"/>
</dbReference>
<dbReference type="InterPro" id="IPR036286">
    <property type="entry name" value="LexA/Signal_pep-like_sf"/>
</dbReference>
<feature type="domain" description="Peptidase S24/S26A/S26B/S26C" evidence="4">
    <location>
        <begin position="1"/>
        <end position="78"/>
    </location>
</feature>
<evidence type="ECO:0000256" key="1">
    <source>
        <dbReference type="ARBA" id="ARBA00023015"/>
    </source>
</evidence>
<keyword evidence="1" id="KW-0805">Transcription regulation</keyword>
<protein>
    <submittedName>
        <fullName evidence="5">S24 family peptidase</fullName>
    </submittedName>
</protein>
<dbReference type="Pfam" id="PF00717">
    <property type="entry name" value="Peptidase_S24"/>
    <property type="match status" value="1"/>
</dbReference>
<dbReference type="AlphaFoldDB" id="A0A519BL06"/>
<evidence type="ECO:0000256" key="2">
    <source>
        <dbReference type="ARBA" id="ARBA00023125"/>
    </source>
</evidence>
<comment type="caution">
    <text evidence="5">The sequence shown here is derived from an EMBL/GenBank/DDBJ whole genome shotgun (WGS) entry which is preliminary data.</text>
</comment>
<dbReference type="GO" id="GO:0003677">
    <property type="term" value="F:DNA binding"/>
    <property type="evidence" value="ECO:0007669"/>
    <property type="project" value="UniProtKB-KW"/>
</dbReference>
<evidence type="ECO:0000259" key="4">
    <source>
        <dbReference type="Pfam" id="PF00717"/>
    </source>
</evidence>
<dbReference type="InterPro" id="IPR015927">
    <property type="entry name" value="Peptidase_S24_S26A/B/C"/>
</dbReference>
<dbReference type="PANTHER" id="PTHR40661">
    <property type="match status" value="1"/>
</dbReference>
<evidence type="ECO:0000313" key="6">
    <source>
        <dbReference type="Proteomes" id="UP000319296"/>
    </source>
</evidence>
<sequence>MEPYIKDGAYVAIDLNYKELVSGYIYCVNLDYEGVLIKYVIKNREGVTLKSENPKFDNIFIKKEEITDSDHFVIGRVVWVWQKI</sequence>
<dbReference type="PANTHER" id="PTHR40661:SF1">
    <property type="entry name" value="HTH CRO_C1-TYPE DOMAIN-CONTAINING PROTEIN"/>
    <property type="match status" value="1"/>
</dbReference>
<keyword evidence="2" id="KW-0238">DNA-binding</keyword>
<dbReference type="CDD" id="cd06529">
    <property type="entry name" value="S24_LexA-like"/>
    <property type="match status" value="1"/>
</dbReference>
<reference evidence="5 6" key="1">
    <citation type="journal article" date="2019" name="ISME J.">
        <title>Insights into ecological role of a new deltaproteobacterial order Candidatus Acidulodesulfobacterales by metagenomics and metatranscriptomics.</title>
        <authorList>
            <person name="Tan S."/>
            <person name="Liu J."/>
            <person name="Fang Y."/>
            <person name="Hedlund B.P."/>
            <person name="Lian Z.H."/>
            <person name="Huang L.Y."/>
            <person name="Li J.T."/>
            <person name="Huang L.N."/>
            <person name="Li W.J."/>
            <person name="Jiang H.C."/>
            <person name="Dong H.L."/>
            <person name="Shu W.S."/>
        </authorList>
    </citation>
    <scope>NUCLEOTIDE SEQUENCE [LARGE SCALE GENOMIC DNA]</scope>
    <source>
        <strain evidence="5">AP1</strain>
    </source>
</reference>
<name>A0A519BL06_9DELT</name>
<dbReference type="Proteomes" id="UP000319296">
    <property type="component" value="Unassembled WGS sequence"/>
</dbReference>
<accession>A0A519BL06</accession>
<organism evidence="5 6">
    <name type="scientific">Candidatus Acididesulfobacter diazotrophicus</name>
    <dbReference type="NCBI Taxonomy" id="2597226"/>
    <lineage>
        <taxon>Bacteria</taxon>
        <taxon>Deltaproteobacteria</taxon>
        <taxon>Candidatus Acidulodesulfobacterales</taxon>
        <taxon>Candidatus Acididesulfobacter</taxon>
    </lineage>
</organism>
<proteinExistence type="predicted"/>
<gene>
    <name evidence="5" type="ORF">EVG15_08535</name>
</gene>
<evidence type="ECO:0000313" key="5">
    <source>
        <dbReference type="EMBL" id="RZD17919.1"/>
    </source>
</evidence>
<dbReference type="Gene3D" id="2.10.109.10">
    <property type="entry name" value="Umud Fragment, subunit A"/>
    <property type="match status" value="1"/>
</dbReference>
<dbReference type="SUPFAM" id="SSF51306">
    <property type="entry name" value="LexA/Signal peptidase"/>
    <property type="match status" value="1"/>
</dbReference>
<dbReference type="EMBL" id="SGBB01000018">
    <property type="protein sequence ID" value="RZD17919.1"/>
    <property type="molecule type" value="Genomic_DNA"/>
</dbReference>